<keyword evidence="2" id="KW-1185">Reference proteome</keyword>
<protein>
    <submittedName>
        <fullName evidence="1">Uncharacterized protein</fullName>
    </submittedName>
</protein>
<organism evidence="1 2">
    <name type="scientific">Nephila pilipes</name>
    <name type="common">Giant wood spider</name>
    <name type="synonym">Nephila maculata</name>
    <dbReference type="NCBI Taxonomy" id="299642"/>
    <lineage>
        <taxon>Eukaryota</taxon>
        <taxon>Metazoa</taxon>
        <taxon>Ecdysozoa</taxon>
        <taxon>Arthropoda</taxon>
        <taxon>Chelicerata</taxon>
        <taxon>Arachnida</taxon>
        <taxon>Araneae</taxon>
        <taxon>Araneomorphae</taxon>
        <taxon>Entelegynae</taxon>
        <taxon>Araneoidea</taxon>
        <taxon>Nephilidae</taxon>
        <taxon>Nephila</taxon>
    </lineage>
</organism>
<dbReference type="Proteomes" id="UP000887013">
    <property type="component" value="Unassembled WGS sequence"/>
</dbReference>
<dbReference type="EMBL" id="BMAW01015531">
    <property type="protein sequence ID" value="GFT44291.1"/>
    <property type="molecule type" value="Genomic_DNA"/>
</dbReference>
<dbReference type="AlphaFoldDB" id="A0A8X6TT42"/>
<comment type="caution">
    <text evidence="1">The sequence shown here is derived from an EMBL/GenBank/DDBJ whole genome shotgun (WGS) entry which is preliminary data.</text>
</comment>
<evidence type="ECO:0000313" key="1">
    <source>
        <dbReference type="EMBL" id="GFT44291.1"/>
    </source>
</evidence>
<accession>A0A8X6TT42</accession>
<proteinExistence type="predicted"/>
<dbReference type="OrthoDB" id="10525742at2759"/>
<sequence length="141" mass="16043">MDVPISGARQVRILPNFFTPLAPSHVIGWAPLSMLRRACHLWNMVSMTTASRQPFRKGTTKRFSSDNPSLHKVIFKSPSSGSSALHRILIEEKKLNYIHDGFWLCRFGVGVYHSECDWSPICFPHRFFLSFGGRGRTPRAP</sequence>
<name>A0A8X6TT42_NEPPI</name>
<gene>
    <name evidence="1" type="ORF">NPIL_532821</name>
</gene>
<reference evidence="1" key="1">
    <citation type="submission" date="2020-08" db="EMBL/GenBank/DDBJ databases">
        <title>Multicomponent nature underlies the extraordinary mechanical properties of spider dragline silk.</title>
        <authorList>
            <person name="Kono N."/>
            <person name="Nakamura H."/>
            <person name="Mori M."/>
            <person name="Yoshida Y."/>
            <person name="Ohtoshi R."/>
            <person name="Malay A.D."/>
            <person name="Moran D.A.P."/>
            <person name="Tomita M."/>
            <person name="Numata K."/>
            <person name="Arakawa K."/>
        </authorList>
    </citation>
    <scope>NUCLEOTIDE SEQUENCE</scope>
</reference>
<evidence type="ECO:0000313" key="2">
    <source>
        <dbReference type="Proteomes" id="UP000887013"/>
    </source>
</evidence>